<protein>
    <submittedName>
        <fullName evidence="1">Uncharacterized protein</fullName>
    </submittedName>
</protein>
<accession>A0A6B0RE48</accession>
<dbReference type="EMBL" id="VBQZ03000032">
    <property type="protein sequence ID" value="MXQ86306.1"/>
    <property type="molecule type" value="Genomic_DNA"/>
</dbReference>
<comment type="caution">
    <text evidence="1">The sequence shown here is derived from an EMBL/GenBank/DDBJ whole genome shotgun (WGS) entry which is preliminary data.</text>
</comment>
<reference evidence="1" key="1">
    <citation type="submission" date="2019-10" db="EMBL/GenBank/DDBJ databases">
        <title>The sequence and de novo assembly of the wild yak genome.</title>
        <authorList>
            <person name="Liu Y."/>
        </authorList>
    </citation>
    <scope>NUCLEOTIDE SEQUENCE [LARGE SCALE GENOMIC DNA]</scope>
    <source>
        <strain evidence="1">WY2019</strain>
    </source>
</reference>
<organism evidence="1 2">
    <name type="scientific">Bos mutus</name>
    <name type="common">wild yak</name>
    <dbReference type="NCBI Taxonomy" id="72004"/>
    <lineage>
        <taxon>Eukaryota</taxon>
        <taxon>Metazoa</taxon>
        <taxon>Chordata</taxon>
        <taxon>Craniata</taxon>
        <taxon>Vertebrata</taxon>
        <taxon>Euteleostomi</taxon>
        <taxon>Mammalia</taxon>
        <taxon>Eutheria</taxon>
        <taxon>Laurasiatheria</taxon>
        <taxon>Artiodactyla</taxon>
        <taxon>Ruminantia</taxon>
        <taxon>Pecora</taxon>
        <taxon>Bovidae</taxon>
        <taxon>Bovinae</taxon>
        <taxon>Bos</taxon>
    </lineage>
</organism>
<keyword evidence="2" id="KW-1185">Reference proteome</keyword>
<evidence type="ECO:0000313" key="2">
    <source>
        <dbReference type="Proteomes" id="UP000322234"/>
    </source>
</evidence>
<name>A0A6B0RE48_9CETA</name>
<evidence type="ECO:0000313" key="1">
    <source>
        <dbReference type="EMBL" id="MXQ86306.1"/>
    </source>
</evidence>
<proteinExistence type="predicted"/>
<dbReference type="AlphaFoldDB" id="A0A6B0RE48"/>
<gene>
    <name evidence="1" type="ORF">E5288_WYG003107</name>
</gene>
<sequence>MGYLGNSPVDYLGTAVPLSQRALVSTFIHLLKVCVLAVAQLALTILGPRLQRQHLENVLPIMGGSSSRKVQMTENRCDLTAVEKRELHVQTDELQSALVLIHSKTAEAAAVRDPAARPVFGPQAWPPIGR</sequence>
<dbReference type="Proteomes" id="UP000322234">
    <property type="component" value="Unassembled WGS sequence"/>
</dbReference>